<name>A0AA88VUQ5_9ASTE</name>
<keyword evidence="3" id="KW-0963">Cytoplasm</keyword>
<dbReference type="AlphaFoldDB" id="A0AA88VUQ5"/>
<evidence type="ECO:0000256" key="4">
    <source>
        <dbReference type="ARBA" id="ARBA00022723"/>
    </source>
</evidence>
<dbReference type="EMBL" id="JAVXUP010001269">
    <property type="protein sequence ID" value="KAK3013789.1"/>
    <property type="molecule type" value="Genomic_DNA"/>
</dbReference>
<comment type="subcellular location">
    <subcellularLocation>
        <location evidence="1">Cytoplasm</location>
    </subcellularLocation>
</comment>
<dbReference type="PANTHER" id="PTHR33059:SF4">
    <property type="entry name" value="FCS-LIKE ZINC FINGER 5"/>
    <property type="match status" value="1"/>
</dbReference>
<comment type="caution">
    <text evidence="9">The sequence shown here is derived from an EMBL/GenBank/DDBJ whole genome shotgun (WGS) entry which is preliminary data.</text>
</comment>
<evidence type="ECO:0000259" key="8">
    <source>
        <dbReference type="PROSITE" id="PS51795"/>
    </source>
</evidence>
<sequence length="119" mass="13852">MPAKRCRLPRPSRPGGNTELFKPLPVPRRCKVHATPPSPTDEPRPMFFTAFSSVDETNEDVDGGWFRGFLERCYNCNQRILSDQTVFMYRDFHAFCTPECRAIQIKLDEEKDKIKNLKD</sequence>
<dbReference type="InterPro" id="IPR007650">
    <property type="entry name" value="Zf-FLZ_dom"/>
</dbReference>
<dbReference type="Proteomes" id="UP001188597">
    <property type="component" value="Unassembled WGS sequence"/>
</dbReference>
<evidence type="ECO:0000256" key="3">
    <source>
        <dbReference type="ARBA" id="ARBA00022490"/>
    </source>
</evidence>
<organism evidence="9 10">
    <name type="scientific">Escallonia herrerae</name>
    <dbReference type="NCBI Taxonomy" id="1293975"/>
    <lineage>
        <taxon>Eukaryota</taxon>
        <taxon>Viridiplantae</taxon>
        <taxon>Streptophyta</taxon>
        <taxon>Embryophyta</taxon>
        <taxon>Tracheophyta</taxon>
        <taxon>Spermatophyta</taxon>
        <taxon>Magnoliopsida</taxon>
        <taxon>eudicotyledons</taxon>
        <taxon>Gunneridae</taxon>
        <taxon>Pentapetalae</taxon>
        <taxon>asterids</taxon>
        <taxon>campanulids</taxon>
        <taxon>Escalloniales</taxon>
        <taxon>Escalloniaceae</taxon>
        <taxon>Escallonia</taxon>
    </lineage>
</organism>
<evidence type="ECO:0000256" key="5">
    <source>
        <dbReference type="ARBA" id="ARBA00022771"/>
    </source>
</evidence>
<comment type="similarity">
    <text evidence="2">Belongs to the FLZ family.</text>
</comment>
<gene>
    <name evidence="9" type="ORF">RJ639_010148</name>
</gene>
<keyword evidence="5" id="KW-0863">Zinc-finger</keyword>
<evidence type="ECO:0000313" key="10">
    <source>
        <dbReference type="Proteomes" id="UP001188597"/>
    </source>
</evidence>
<feature type="zinc finger region" description="FLZ-type" evidence="6">
    <location>
        <begin position="68"/>
        <end position="112"/>
    </location>
</feature>
<dbReference type="PROSITE" id="PS51795">
    <property type="entry name" value="ZF_FLZ"/>
    <property type="match status" value="1"/>
</dbReference>
<feature type="compositionally biased region" description="Basic residues" evidence="7">
    <location>
        <begin position="1"/>
        <end position="10"/>
    </location>
</feature>
<evidence type="ECO:0000256" key="1">
    <source>
        <dbReference type="ARBA" id="ARBA00004496"/>
    </source>
</evidence>
<accession>A0AA88VUQ5</accession>
<reference evidence="9" key="1">
    <citation type="submission" date="2022-12" db="EMBL/GenBank/DDBJ databases">
        <title>Draft genome assemblies for two species of Escallonia (Escalloniales).</title>
        <authorList>
            <person name="Chanderbali A."/>
            <person name="Dervinis C."/>
            <person name="Anghel I."/>
            <person name="Soltis D."/>
            <person name="Soltis P."/>
            <person name="Zapata F."/>
        </authorList>
    </citation>
    <scope>NUCLEOTIDE SEQUENCE</scope>
    <source>
        <strain evidence="9">UCBG64.0493</strain>
        <tissue evidence="9">Leaf</tissue>
    </source>
</reference>
<dbReference type="GO" id="GO:0005737">
    <property type="term" value="C:cytoplasm"/>
    <property type="evidence" value="ECO:0007669"/>
    <property type="project" value="UniProtKB-SubCell"/>
</dbReference>
<keyword evidence="5" id="KW-0862">Zinc</keyword>
<dbReference type="Pfam" id="PF04570">
    <property type="entry name" value="zf-FLZ"/>
    <property type="match status" value="1"/>
</dbReference>
<evidence type="ECO:0000256" key="7">
    <source>
        <dbReference type="SAM" id="MobiDB-lite"/>
    </source>
</evidence>
<evidence type="ECO:0000256" key="6">
    <source>
        <dbReference type="PROSITE-ProRule" id="PRU01131"/>
    </source>
</evidence>
<evidence type="ECO:0000313" key="9">
    <source>
        <dbReference type="EMBL" id="KAK3013789.1"/>
    </source>
</evidence>
<evidence type="ECO:0000256" key="2">
    <source>
        <dbReference type="ARBA" id="ARBA00009374"/>
    </source>
</evidence>
<dbReference type="GO" id="GO:0008270">
    <property type="term" value="F:zinc ion binding"/>
    <property type="evidence" value="ECO:0007669"/>
    <property type="project" value="UniProtKB-KW"/>
</dbReference>
<feature type="region of interest" description="Disordered" evidence="7">
    <location>
        <begin position="1"/>
        <end position="20"/>
    </location>
</feature>
<proteinExistence type="inferred from homology"/>
<keyword evidence="10" id="KW-1185">Reference proteome</keyword>
<protein>
    <recommendedName>
        <fullName evidence="8">FLZ-type domain-containing protein</fullName>
    </recommendedName>
</protein>
<dbReference type="PANTHER" id="PTHR33059">
    <property type="entry name" value="FCS-LIKE ZINC FINGER 5"/>
    <property type="match status" value="1"/>
</dbReference>
<keyword evidence="4" id="KW-0479">Metal-binding</keyword>
<feature type="domain" description="FLZ-type" evidence="8">
    <location>
        <begin position="68"/>
        <end position="112"/>
    </location>
</feature>